<accession>A0A195B1D6</accession>
<gene>
    <name evidence="2" type="ORF">ALC53_10958</name>
</gene>
<reference evidence="2 3" key="1">
    <citation type="submission" date="2015-09" db="EMBL/GenBank/DDBJ databases">
        <title>Atta colombica WGS genome.</title>
        <authorList>
            <person name="Nygaard S."/>
            <person name="Hu H."/>
            <person name="Boomsma J."/>
            <person name="Zhang G."/>
        </authorList>
    </citation>
    <scope>NUCLEOTIDE SEQUENCE [LARGE SCALE GENOMIC DNA]</scope>
    <source>
        <strain evidence="2">Treedump-2</strain>
        <tissue evidence="2">Whole body</tissue>
    </source>
</reference>
<keyword evidence="3" id="KW-1185">Reference proteome</keyword>
<evidence type="ECO:0000313" key="3">
    <source>
        <dbReference type="Proteomes" id="UP000078540"/>
    </source>
</evidence>
<evidence type="ECO:0000313" key="2">
    <source>
        <dbReference type="EMBL" id="KYM78303.1"/>
    </source>
</evidence>
<proteinExistence type="predicted"/>
<dbReference type="EMBL" id="KQ976662">
    <property type="protein sequence ID" value="KYM78303.1"/>
    <property type="molecule type" value="Genomic_DNA"/>
</dbReference>
<sequence>MASRPRETPHTPPHGLITPHACTSISSPRRKMRFVRHRCDVPNKESRLRILYAPSVHGSHLFASVIRILYNLDRTKRTSRWIQLKDRDAFDVKDEEGRCRWKDEVNTGYNHEEESDSYSNYSSCKEFPATNHPNVHSSRRRLKIYIDFILFRISTYVPKREYRCRLIPSAPLPASKGACSYYIGKLRSLVDIGDTSTSRKRFSCTGREQNPLVIGITSSLTLCTSGPVCVNGTRRTEKGYKVFGGSQYRAEATMQRGSLKWSLGDLVSTPSPSLTPQALIHHLSRSCCGKSHKLRAKN</sequence>
<feature type="region of interest" description="Disordered" evidence="1">
    <location>
        <begin position="1"/>
        <end position="22"/>
    </location>
</feature>
<dbReference type="Proteomes" id="UP000078540">
    <property type="component" value="Unassembled WGS sequence"/>
</dbReference>
<protein>
    <submittedName>
        <fullName evidence="2">Uncharacterized protein</fullName>
    </submittedName>
</protein>
<dbReference type="AlphaFoldDB" id="A0A195B1D6"/>
<organism evidence="2 3">
    <name type="scientific">Atta colombica</name>
    <dbReference type="NCBI Taxonomy" id="520822"/>
    <lineage>
        <taxon>Eukaryota</taxon>
        <taxon>Metazoa</taxon>
        <taxon>Ecdysozoa</taxon>
        <taxon>Arthropoda</taxon>
        <taxon>Hexapoda</taxon>
        <taxon>Insecta</taxon>
        <taxon>Pterygota</taxon>
        <taxon>Neoptera</taxon>
        <taxon>Endopterygota</taxon>
        <taxon>Hymenoptera</taxon>
        <taxon>Apocrita</taxon>
        <taxon>Aculeata</taxon>
        <taxon>Formicoidea</taxon>
        <taxon>Formicidae</taxon>
        <taxon>Myrmicinae</taxon>
        <taxon>Atta</taxon>
    </lineage>
</organism>
<name>A0A195B1D6_9HYME</name>
<evidence type="ECO:0000256" key="1">
    <source>
        <dbReference type="SAM" id="MobiDB-lite"/>
    </source>
</evidence>